<feature type="transmembrane region" description="Helical" evidence="1">
    <location>
        <begin position="91"/>
        <end position="112"/>
    </location>
</feature>
<comment type="caution">
    <text evidence="2">The sequence shown here is derived from an EMBL/GenBank/DDBJ whole genome shotgun (WGS) entry which is preliminary data.</text>
</comment>
<gene>
    <name evidence="2" type="ORF">B5F14_04330</name>
</gene>
<evidence type="ECO:0008006" key="4">
    <source>
        <dbReference type="Google" id="ProtNLM"/>
    </source>
</evidence>
<name>A0A1Y4M1C5_9FIRM</name>
<dbReference type="AlphaFoldDB" id="A0A1Y4M1C5"/>
<sequence length="114" mass="12797">MEKLSQLGAINNKIENNEKLKYTKGNLKIFTKECDCMKIAKIILSIITMLFATLGLVKILSFDIANTIMLVSLATLLLLRSVEYKNNRDKGGFIITCLTAVFVYVVVIYNVFIG</sequence>
<accession>A0A1Y4M1C5</accession>
<reference evidence="3" key="1">
    <citation type="submission" date="2017-04" db="EMBL/GenBank/DDBJ databases">
        <title>Function of individual gut microbiota members based on whole genome sequencing of pure cultures obtained from chicken caecum.</title>
        <authorList>
            <person name="Medvecky M."/>
            <person name="Cejkova D."/>
            <person name="Polansky O."/>
            <person name="Karasova D."/>
            <person name="Kubasova T."/>
            <person name="Cizek A."/>
            <person name="Rychlik I."/>
        </authorList>
    </citation>
    <scope>NUCLEOTIDE SEQUENCE [LARGE SCALE GENOMIC DNA]</scope>
    <source>
        <strain evidence="3">An178</strain>
    </source>
</reference>
<dbReference type="Proteomes" id="UP000195447">
    <property type="component" value="Unassembled WGS sequence"/>
</dbReference>
<evidence type="ECO:0000256" key="1">
    <source>
        <dbReference type="SAM" id="Phobius"/>
    </source>
</evidence>
<evidence type="ECO:0000313" key="2">
    <source>
        <dbReference type="EMBL" id="OUP61141.1"/>
    </source>
</evidence>
<keyword evidence="1" id="KW-1133">Transmembrane helix</keyword>
<keyword evidence="1" id="KW-0472">Membrane</keyword>
<dbReference type="EMBL" id="NFKM01000006">
    <property type="protein sequence ID" value="OUP61141.1"/>
    <property type="molecule type" value="Genomic_DNA"/>
</dbReference>
<protein>
    <recommendedName>
        <fullName evidence="4">DUF3953 domain-containing protein</fullName>
    </recommendedName>
</protein>
<keyword evidence="3" id="KW-1185">Reference proteome</keyword>
<organism evidence="2 3">
    <name type="scientific">Faecalitalea cylindroides</name>
    <dbReference type="NCBI Taxonomy" id="39483"/>
    <lineage>
        <taxon>Bacteria</taxon>
        <taxon>Bacillati</taxon>
        <taxon>Bacillota</taxon>
        <taxon>Erysipelotrichia</taxon>
        <taxon>Erysipelotrichales</taxon>
        <taxon>Erysipelotrichaceae</taxon>
        <taxon>Faecalitalea</taxon>
    </lineage>
</organism>
<proteinExistence type="predicted"/>
<feature type="transmembrane region" description="Helical" evidence="1">
    <location>
        <begin position="39"/>
        <end position="57"/>
    </location>
</feature>
<dbReference type="RefSeq" id="WP_087158469.1">
    <property type="nucleotide sequence ID" value="NZ_NFKM01000006.1"/>
</dbReference>
<evidence type="ECO:0000313" key="3">
    <source>
        <dbReference type="Proteomes" id="UP000195447"/>
    </source>
</evidence>
<keyword evidence="1" id="KW-0812">Transmembrane</keyword>